<keyword evidence="5" id="KW-1185">Reference proteome</keyword>
<feature type="compositionally biased region" description="Basic and acidic residues" evidence="3">
    <location>
        <begin position="220"/>
        <end position="242"/>
    </location>
</feature>
<feature type="region of interest" description="Disordered" evidence="3">
    <location>
        <begin position="219"/>
        <end position="243"/>
    </location>
</feature>
<feature type="compositionally biased region" description="Basic and acidic residues" evidence="3">
    <location>
        <begin position="310"/>
        <end position="325"/>
    </location>
</feature>
<name>A0A9P4SER6_9PEZI</name>
<dbReference type="PANTHER" id="PTHR11875">
    <property type="entry name" value="TESTIS-SPECIFIC Y-ENCODED PROTEIN"/>
    <property type="match status" value="1"/>
</dbReference>
<evidence type="ECO:0008006" key="6">
    <source>
        <dbReference type="Google" id="ProtNLM"/>
    </source>
</evidence>
<dbReference type="InterPro" id="IPR002164">
    <property type="entry name" value="NAP_family"/>
</dbReference>
<accession>A0A9P4SER6</accession>
<gene>
    <name evidence="4" type="ORF">M501DRAFT_1000351</name>
</gene>
<dbReference type="SUPFAM" id="SSF143113">
    <property type="entry name" value="NAP-like"/>
    <property type="match status" value="1"/>
</dbReference>
<dbReference type="Proteomes" id="UP000799429">
    <property type="component" value="Unassembled WGS sequence"/>
</dbReference>
<dbReference type="InterPro" id="IPR037231">
    <property type="entry name" value="NAP-like_sf"/>
</dbReference>
<feature type="region of interest" description="Disordered" evidence="3">
    <location>
        <begin position="292"/>
        <end position="331"/>
    </location>
</feature>
<sequence>MTGTENESKVTYEELAELEKDFDDVDVQLLKQQYKLSKPLYEKRQALVSQIPHFWSSVLEMAPQEIDQFIQPSDSNLFANALKSISIDRFEIDDPNGSPRSFAMTFEFEPNEHFEDRVLEKKFWFRRAEENWTGLISEPVKINWKDGGDLTNGITDAAVAYWEVRKQKGDAAKDSKEAEKLSDLLEECNAESVSFFTLFSFVSSRKYITAEESAEANAAEAERRAKRAKGEKAEDPADKIENYDQGLEVHPSGEELATVIAEDLWPSAIRYFTSAQEAEHLEFDDSDMEIEEIDEESEDEEDARVNLQKLGEELKKGRSERDGPPSKKRKA</sequence>
<feature type="compositionally biased region" description="Acidic residues" evidence="3">
    <location>
        <begin position="292"/>
        <end position="302"/>
    </location>
</feature>
<evidence type="ECO:0000313" key="4">
    <source>
        <dbReference type="EMBL" id="KAF2841187.1"/>
    </source>
</evidence>
<evidence type="ECO:0000313" key="5">
    <source>
        <dbReference type="Proteomes" id="UP000799429"/>
    </source>
</evidence>
<dbReference type="EMBL" id="MU006091">
    <property type="protein sequence ID" value="KAF2841187.1"/>
    <property type="molecule type" value="Genomic_DNA"/>
</dbReference>
<dbReference type="Pfam" id="PF00956">
    <property type="entry name" value="NAP"/>
    <property type="match status" value="1"/>
</dbReference>
<comment type="caution">
    <text evidence="4">The sequence shown here is derived from an EMBL/GenBank/DDBJ whole genome shotgun (WGS) entry which is preliminary data.</text>
</comment>
<protein>
    <recommendedName>
        <fullName evidence="6">Nap family protein</fullName>
    </recommendedName>
</protein>
<dbReference type="Gene3D" id="3.30.1120.90">
    <property type="entry name" value="Nucleosome assembly protein"/>
    <property type="match status" value="1"/>
</dbReference>
<proteinExistence type="inferred from homology"/>
<dbReference type="GO" id="GO:0005634">
    <property type="term" value="C:nucleus"/>
    <property type="evidence" value="ECO:0007669"/>
    <property type="project" value="InterPro"/>
</dbReference>
<dbReference type="GO" id="GO:0006334">
    <property type="term" value="P:nucleosome assembly"/>
    <property type="evidence" value="ECO:0007669"/>
    <property type="project" value="InterPro"/>
</dbReference>
<evidence type="ECO:0000256" key="3">
    <source>
        <dbReference type="SAM" id="MobiDB-lite"/>
    </source>
</evidence>
<organism evidence="4 5">
    <name type="scientific">Patellaria atrata CBS 101060</name>
    <dbReference type="NCBI Taxonomy" id="1346257"/>
    <lineage>
        <taxon>Eukaryota</taxon>
        <taxon>Fungi</taxon>
        <taxon>Dikarya</taxon>
        <taxon>Ascomycota</taxon>
        <taxon>Pezizomycotina</taxon>
        <taxon>Dothideomycetes</taxon>
        <taxon>Dothideomycetes incertae sedis</taxon>
        <taxon>Patellariales</taxon>
        <taxon>Patellariaceae</taxon>
        <taxon>Patellaria</taxon>
    </lineage>
</organism>
<comment type="similarity">
    <text evidence="1 2">Belongs to the nucleosome assembly protein (NAP) family.</text>
</comment>
<dbReference type="OrthoDB" id="19419at2759"/>
<dbReference type="AlphaFoldDB" id="A0A9P4SER6"/>
<evidence type="ECO:0000256" key="2">
    <source>
        <dbReference type="RuleBase" id="RU003876"/>
    </source>
</evidence>
<evidence type="ECO:0000256" key="1">
    <source>
        <dbReference type="ARBA" id="ARBA00009947"/>
    </source>
</evidence>
<reference evidence="4" key="1">
    <citation type="journal article" date="2020" name="Stud. Mycol.">
        <title>101 Dothideomycetes genomes: a test case for predicting lifestyles and emergence of pathogens.</title>
        <authorList>
            <person name="Haridas S."/>
            <person name="Albert R."/>
            <person name="Binder M."/>
            <person name="Bloem J."/>
            <person name="Labutti K."/>
            <person name="Salamov A."/>
            <person name="Andreopoulos B."/>
            <person name="Baker S."/>
            <person name="Barry K."/>
            <person name="Bills G."/>
            <person name="Bluhm B."/>
            <person name="Cannon C."/>
            <person name="Castanera R."/>
            <person name="Culley D."/>
            <person name="Daum C."/>
            <person name="Ezra D."/>
            <person name="Gonzalez J."/>
            <person name="Henrissat B."/>
            <person name="Kuo A."/>
            <person name="Liang C."/>
            <person name="Lipzen A."/>
            <person name="Lutzoni F."/>
            <person name="Magnuson J."/>
            <person name="Mondo S."/>
            <person name="Nolan M."/>
            <person name="Ohm R."/>
            <person name="Pangilinan J."/>
            <person name="Park H.-J."/>
            <person name="Ramirez L."/>
            <person name="Alfaro M."/>
            <person name="Sun H."/>
            <person name="Tritt A."/>
            <person name="Yoshinaga Y."/>
            <person name="Zwiers L.-H."/>
            <person name="Turgeon B."/>
            <person name="Goodwin S."/>
            <person name="Spatafora J."/>
            <person name="Crous P."/>
            <person name="Grigoriev I."/>
        </authorList>
    </citation>
    <scope>NUCLEOTIDE SEQUENCE</scope>
    <source>
        <strain evidence="4">CBS 101060</strain>
    </source>
</reference>